<feature type="binding site" evidence="6">
    <location>
        <begin position="32"/>
        <end position="39"/>
    </location>
    <ligand>
        <name>ATP</name>
        <dbReference type="ChEBI" id="CHEBI:30616"/>
    </ligand>
</feature>
<dbReference type="InterPro" id="IPR003395">
    <property type="entry name" value="RecF/RecN/SMC_N"/>
</dbReference>
<keyword evidence="2 6" id="KW-0547">Nucleotide-binding</keyword>
<dbReference type="GO" id="GO:0030261">
    <property type="term" value="P:chromosome condensation"/>
    <property type="evidence" value="ECO:0007669"/>
    <property type="project" value="InterPro"/>
</dbReference>
<evidence type="ECO:0000256" key="6">
    <source>
        <dbReference type="HAMAP-Rule" id="MF_01894"/>
    </source>
</evidence>
<evidence type="ECO:0000313" key="8">
    <source>
        <dbReference type="EMBL" id="OAQ20819.1"/>
    </source>
</evidence>
<dbReference type="GO" id="GO:0006260">
    <property type="term" value="P:DNA replication"/>
    <property type="evidence" value="ECO:0007669"/>
    <property type="project" value="UniProtKB-UniRule"/>
</dbReference>
<comment type="caution">
    <text evidence="8">The sequence shown here is derived from an EMBL/GenBank/DDBJ whole genome shotgun (WGS) entry which is preliminary data.</text>
</comment>
<dbReference type="GO" id="GO:0003677">
    <property type="term" value="F:DNA binding"/>
    <property type="evidence" value="ECO:0007669"/>
    <property type="project" value="UniProtKB-UniRule"/>
</dbReference>
<dbReference type="Pfam" id="PF02463">
    <property type="entry name" value="SMC_N"/>
    <property type="match status" value="1"/>
</dbReference>
<feature type="domain" description="RecF/RecN/SMC N-terminal" evidence="7">
    <location>
        <begin position="3"/>
        <end position="1130"/>
    </location>
</feature>
<keyword evidence="5 6" id="KW-0238">DNA-binding</keyword>
<dbReference type="InterPro" id="IPR027417">
    <property type="entry name" value="P-loop_NTPase"/>
</dbReference>
<dbReference type="PANTHER" id="PTHR43977">
    <property type="entry name" value="STRUCTURAL MAINTENANCE OF CHROMOSOMES PROTEIN 3"/>
    <property type="match status" value="1"/>
</dbReference>
<dbReference type="RefSeq" id="WP_068670148.1">
    <property type="nucleotide sequence ID" value="NZ_LWLG01000006.1"/>
</dbReference>
<keyword evidence="9" id="KW-1185">Reference proteome</keyword>
<organism evidence="8 9">
    <name type="scientific">Thermosulfurimonas dismutans</name>
    <dbReference type="NCBI Taxonomy" id="999894"/>
    <lineage>
        <taxon>Bacteria</taxon>
        <taxon>Pseudomonadati</taxon>
        <taxon>Thermodesulfobacteriota</taxon>
        <taxon>Thermodesulfobacteria</taxon>
        <taxon>Thermodesulfobacteriales</taxon>
        <taxon>Thermodesulfobacteriaceae</taxon>
        <taxon>Thermosulfurimonas</taxon>
    </lineage>
</organism>
<feature type="coiled-coil region" evidence="6">
    <location>
        <begin position="952"/>
        <end position="993"/>
    </location>
</feature>
<dbReference type="EMBL" id="LWLG01000006">
    <property type="protein sequence ID" value="OAQ20819.1"/>
    <property type="molecule type" value="Genomic_DNA"/>
</dbReference>
<keyword evidence="4 6" id="KW-0175">Coiled coil</keyword>
<dbReference type="HAMAP" id="MF_01894">
    <property type="entry name" value="Smc_prok"/>
    <property type="match status" value="1"/>
</dbReference>
<comment type="function">
    <text evidence="6">Required for chromosome condensation and partitioning.</text>
</comment>
<dbReference type="GO" id="GO:0005737">
    <property type="term" value="C:cytoplasm"/>
    <property type="evidence" value="ECO:0007669"/>
    <property type="project" value="UniProtKB-SubCell"/>
</dbReference>
<name>A0A179D520_9BACT</name>
<dbReference type="GO" id="GO:0016887">
    <property type="term" value="F:ATP hydrolysis activity"/>
    <property type="evidence" value="ECO:0007669"/>
    <property type="project" value="InterPro"/>
</dbReference>
<dbReference type="GO" id="GO:0007059">
    <property type="term" value="P:chromosome segregation"/>
    <property type="evidence" value="ECO:0007669"/>
    <property type="project" value="UniProtKB-UniRule"/>
</dbReference>
<protein>
    <recommendedName>
        <fullName evidence="6">Chromosome partition protein Smc</fullName>
    </recommendedName>
</protein>
<evidence type="ECO:0000313" key="9">
    <source>
        <dbReference type="Proteomes" id="UP000078390"/>
    </source>
</evidence>
<dbReference type="GO" id="GO:0007062">
    <property type="term" value="P:sister chromatid cohesion"/>
    <property type="evidence" value="ECO:0007669"/>
    <property type="project" value="InterPro"/>
</dbReference>
<dbReference type="STRING" id="999894.TDIS_1108"/>
<comment type="subcellular location">
    <subcellularLocation>
        <location evidence="6">Cytoplasm</location>
    </subcellularLocation>
</comment>
<evidence type="ECO:0000256" key="4">
    <source>
        <dbReference type="ARBA" id="ARBA00023054"/>
    </source>
</evidence>
<proteinExistence type="inferred from homology"/>
<dbReference type="GO" id="GO:0005524">
    <property type="term" value="F:ATP binding"/>
    <property type="evidence" value="ECO:0007669"/>
    <property type="project" value="UniProtKB-UniRule"/>
</dbReference>
<keyword evidence="3 6" id="KW-0067">ATP-binding</keyword>
<evidence type="ECO:0000256" key="1">
    <source>
        <dbReference type="ARBA" id="ARBA00022490"/>
    </source>
</evidence>
<dbReference type="PATRIC" id="fig|999894.6.peg.1103"/>
<dbReference type="OrthoDB" id="9808768at2"/>
<evidence type="ECO:0000256" key="3">
    <source>
        <dbReference type="ARBA" id="ARBA00022840"/>
    </source>
</evidence>
<dbReference type="InterPro" id="IPR024704">
    <property type="entry name" value="SMC"/>
</dbReference>
<feature type="coiled-coil region" evidence="6">
    <location>
        <begin position="636"/>
        <end position="901"/>
    </location>
</feature>
<evidence type="ECO:0000256" key="2">
    <source>
        <dbReference type="ARBA" id="ARBA00022741"/>
    </source>
</evidence>
<dbReference type="SUPFAM" id="SSF52540">
    <property type="entry name" value="P-loop containing nucleoside triphosphate hydrolases"/>
    <property type="match status" value="1"/>
</dbReference>
<accession>A0A179D520</accession>
<feature type="coiled-coil region" evidence="6">
    <location>
        <begin position="235"/>
        <end position="493"/>
    </location>
</feature>
<dbReference type="InterPro" id="IPR011890">
    <property type="entry name" value="SMC_prok"/>
</dbReference>
<dbReference type="Proteomes" id="UP000078390">
    <property type="component" value="Unassembled WGS sequence"/>
</dbReference>
<feature type="coiled-coil region" evidence="6">
    <location>
        <begin position="168"/>
        <end position="209"/>
    </location>
</feature>
<dbReference type="PIRSF" id="PIRSF005719">
    <property type="entry name" value="SMC"/>
    <property type="match status" value="1"/>
</dbReference>
<gene>
    <name evidence="6" type="primary">smc</name>
    <name evidence="8" type="ORF">TDIS_1108</name>
</gene>
<evidence type="ECO:0000256" key="5">
    <source>
        <dbReference type="ARBA" id="ARBA00023125"/>
    </source>
</evidence>
<comment type="similarity">
    <text evidence="6">Belongs to the SMC family.</text>
</comment>
<sequence length="1137" mass="132270">MRIKRLEIYGFKSFPYRVSLPFPPGISAIVGPNGSGKSNIMDALRWVLGEQSLKRLRVRSAEDLLFAGDHGRSPGFAEVRLVLENDGGVPEEFRELPEIVVARRLYRSGESEYLINNRTCRLKDIHYLFLDTGVNPRGYGLIDQGEVGKFLERSPQERRFFLEELAGVSRYRANRDETARNLARTRENLARVEDILSEIRKQITSLEEQAELAAKYLRLRDRLKQLSLSRLAVLYLKARRDRDRAEKNLSELRQNLEALSEREEKLLPLYEKVLSEVNLLKRKLREKDEALQSLESDLKAVAEKLRTLYREENEISKKLERERTRKENFTENLKNLEKELQGLITETEELQKRLETEEHVFKELQERYLAKRTEAEKAEKKLREEEKKVLGLRERLRFLKERKERLDREKRTLEEKRRLLSEKSSKLKAERERLKARQVSLESHLARIEDELSGLRNKKQTLESRVAELKEALRGLENDEKERRLEIRSLEKEKAMLLSLLKQELIIDPEKLKGTGLNLKILAEELEISPERMEAVEAFLGEKLSFPVAESVEDIKQLLSSTELPGLFYKTPETHQRLIQELEELEEEESLERLPTSLPSGKILYFQREKAILFPSGFLLFSGREAPGPLRIKKRLHELEKELQDRGLVLQKVQEEKAGLQKTLKETEEALKGRVKALKKLEEEKGRLIRELKGIEQSLTRLMQEEAFLAREGSAETARQEALAEEKEKIEAEIQGLTAELEEILRQEKELRERRQRLKNESSKEEKAFKEKNLLISELSGRLKALSRRKNELNEELRRTRDKLRNTSQQVRLLEEELQFVRGMIRKEKETRREKETVREGLLREKKEVEAALSEASKRLSELEREGKSLEKDRERLKERLHRLELDLVEAEMSLEHLLREARENHETDLEAFVAEEKPALKDTSGIEEEIIKVREELSQFPPVNLAAGEELEKARERFEFLSSQREELLAAIKDLEAACRRLDEESRRKIREALELANQKLSEVFPLLFEGGRAELYFTDSDDPLQAGLDLKVKLPGKPVRHLSMLSGGEKALCALAVLFAFYLVKPGPFCILDEVDAPLDEANTLRFNELLKRLKEHSQVILVTHNPRVMEIADALFGVTMEEKGVSKVVSVKLT</sequence>
<comment type="subunit">
    <text evidence="6">Homodimer.</text>
</comment>
<comment type="domain">
    <text evidence="6">Contains large globular domains required for ATP hydrolysis at each terminus and a third globular domain forming a flexible hinge near the middle of the molecule. These domains are separated by coiled-coil structures.</text>
</comment>
<keyword evidence="1 6" id="KW-0963">Cytoplasm</keyword>
<evidence type="ECO:0000259" key="7">
    <source>
        <dbReference type="Pfam" id="PF02463"/>
    </source>
</evidence>
<dbReference type="Gene3D" id="3.40.50.300">
    <property type="entry name" value="P-loop containing nucleotide triphosphate hydrolases"/>
    <property type="match status" value="2"/>
</dbReference>
<dbReference type="AlphaFoldDB" id="A0A179D520"/>
<reference evidence="8 9" key="1">
    <citation type="submission" date="2016-04" db="EMBL/GenBank/DDBJ databases">
        <title>Genome analysis of Thermosulfurimonas dismutans, the first thermophilic sulfur-disproportionating bacterium of the phylum Thermodesulfobacteria.</title>
        <authorList>
            <person name="Mardanov A.V."/>
            <person name="Beletsky A.V."/>
            <person name="Kadnikov V.V."/>
            <person name="Slobodkin A.I."/>
            <person name="Ravin N.V."/>
        </authorList>
    </citation>
    <scope>NUCLEOTIDE SEQUENCE [LARGE SCALE GENOMIC DNA]</scope>
    <source>
        <strain evidence="8 9">S95</strain>
    </source>
</reference>